<dbReference type="InterPro" id="IPR035979">
    <property type="entry name" value="RBD_domain_sf"/>
</dbReference>
<dbReference type="SMART" id="SM00360">
    <property type="entry name" value="RRM"/>
    <property type="match status" value="1"/>
</dbReference>
<dbReference type="STRING" id="584787.GCA_001247655_03294"/>
<dbReference type="GO" id="GO:0003723">
    <property type="term" value="F:RNA binding"/>
    <property type="evidence" value="ECO:0007669"/>
    <property type="project" value="InterPro"/>
</dbReference>
<dbReference type="EMBL" id="RJUL01000013">
    <property type="protein sequence ID" value="ROQ18945.1"/>
    <property type="molecule type" value="Genomic_DNA"/>
</dbReference>
<dbReference type="PANTHER" id="PTHR48034">
    <property type="entry name" value="TRANSFORMER-2 SEX-DETERMINING PROTEIN-RELATED"/>
    <property type="match status" value="1"/>
</dbReference>
<accession>A0A3N1NRZ2</accession>
<dbReference type="Pfam" id="PF00076">
    <property type="entry name" value="RRM_1"/>
    <property type="match status" value="1"/>
</dbReference>
<keyword evidence="4" id="KW-1185">Reference proteome</keyword>
<feature type="domain" description="RRM" evidence="2">
    <location>
        <begin position="63"/>
        <end position="140"/>
    </location>
</feature>
<protein>
    <submittedName>
        <fullName evidence="3">RNA recognition motif-containing protein</fullName>
    </submittedName>
</protein>
<dbReference type="InterPro" id="IPR012677">
    <property type="entry name" value="Nucleotide-bd_a/b_plait_sf"/>
</dbReference>
<dbReference type="PROSITE" id="PS50102">
    <property type="entry name" value="RRM"/>
    <property type="match status" value="1"/>
</dbReference>
<dbReference type="InterPro" id="IPR000504">
    <property type="entry name" value="RRM_dom"/>
</dbReference>
<name>A0A3N1NRZ2_9GAMM</name>
<evidence type="ECO:0000259" key="2">
    <source>
        <dbReference type="PROSITE" id="PS50102"/>
    </source>
</evidence>
<dbReference type="Proteomes" id="UP000268033">
    <property type="component" value="Unassembled WGS sequence"/>
</dbReference>
<keyword evidence="1" id="KW-1133">Transmembrane helix</keyword>
<dbReference type="Gene3D" id="3.30.70.330">
    <property type="match status" value="1"/>
</dbReference>
<evidence type="ECO:0000256" key="1">
    <source>
        <dbReference type="SAM" id="Phobius"/>
    </source>
</evidence>
<feature type="transmembrane region" description="Helical" evidence="1">
    <location>
        <begin position="29"/>
        <end position="47"/>
    </location>
</feature>
<evidence type="ECO:0000313" key="4">
    <source>
        <dbReference type="Proteomes" id="UP000268033"/>
    </source>
</evidence>
<gene>
    <name evidence="3" type="ORF">EDC28_11361</name>
</gene>
<keyword evidence="1" id="KW-0472">Membrane</keyword>
<dbReference type="SUPFAM" id="SSF54928">
    <property type="entry name" value="RNA-binding domain, RBD"/>
    <property type="match status" value="1"/>
</dbReference>
<proteinExistence type="predicted"/>
<dbReference type="OrthoDB" id="9798855at2"/>
<comment type="caution">
    <text evidence="3">The sequence shown here is derived from an EMBL/GenBank/DDBJ whole genome shotgun (WGS) entry which is preliminary data.</text>
</comment>
<keyword evidence="1" id="KW-0812">Transmembrane</keyword>
<dbReference type="InterPro" id="IPR050441">
    <property type="entry name" value="RBM"/>
</dbReference>
<evidence type="ECO:0000313" key="3">
    <source>
        <dbReference type="EMBL" id="ROQ18945.1"/>
    </source>
</evidence>
<dbReference type="AlphaFoldDB" id="A0A3N1NRZ2"/>
<sequence length="147" mass="16638">MHPAIILFVVAILGSVLLSFVPVEFPYSRPTFFGLGILLGGAVAFFMGRPKAQATRTEDIATVTLYVGNLPYRANEHSVQQTFERFGKVLSVRLMKDRQTGRRRGFGFVEMLTEDAQAAINGLNDQQFQDRTLKVREAKERRDQEEE</sequence>
<reference evidence="3 4" key="1">
    <citation type="submission" date="2018-11" db="EMBL/GenBank/DDBJ databases">
        <title>Genomic Encyclopedia of Type Strains, Phase IV (KMG-IV): sequencing the most valuable type-strain genomes for metagenomic binning, comparative biology and taxonomic classification.</title>
        <authorList>
            <person name="Goeker M."/>
        </authorList>
    </citation>
    <scope>NUCLEOTIDE SEQUENCE [LARGE SCALE GENOMIC DNA]</scope>
    <source>
        <strain evidence="3 4">DSM 21945</strain>
    </source>
</reference>
<organism evidence="3 4">
    <name type="scientific">Gallaecimonas pentaromativorans</name>
    <dbReference type="NCBI Taxonomy" id="584787"/>
    <lineage>
        <taxon>Bacteria</taxon>
        <taxon>Pseudomonadati</taxon>
        <taxon>Pseudomonadota</taxon>
        <taxon>Gammaproteobacteria</taxon>
        <taxon>Enterobacterales</taxon>
        <taxon>Gallaecimonadaceae</taxon>
        <taxon>Gallaecimonas</taxon>
    </lineage>
</organism>